<dbReference type="InterPro" id="IPR041698">
    <property type="entry name" value="Methyltransf_25"/>
</dbReference>
<keyword evidence="2" id="KW-0489">Methyltransferase</keyword>
<organism evidence="2 3">
    <name type="scientific">Nocardiopsis algeriensis</name>
    <dbReference type="NCBI Taxonomy" id="1478215"/>
    <lineage>
        <taxon>Bacteria</taxon>
        <taxon>Bacillati</taxon>
        <taxon>Actinomycetota</taxon>
        <taxon>Actinomycetes</taxon>
        <taxon>Streptosporangiales</taxon>
        <taxon>Nocardiopsidaceae</taxon>
        <taxon>Nocardiopsis</taxon>
    </lineage>
</organism>
<dbReference type="Pfam" id="PF13649">
    <property type="entry name" value="Methyltransf_25"/>
    <property type="match status" value="1"/>
</dbReference>
<keyword evidence="2" id="KW-0808">Transferase</keyword>
<dbReference type="SUPFAM" id="SSF53335">
    <property type="entry name" value="S-adenosyl-L-methionine-dependent methyltransferases"/>
    <property type="match status" value="1"/>
</dbReference>
<evidence type="ECO:0000313" key="3">
    <source>
        <dbReference type="Proteomes" id="UP000536604"/>
    </source>
</evidence>
<gene>
    <name evidence="2" type="ORF">FHS13_001776</name>
</gene>
<dbReference type="Gene3D" id="3.40.50.150">
    <property type="entry name" value="Vaccinia Virus protein VP39"/>
    <property type="match status" value="1"/>
</dbReference>
<reference evidence="2 3" key="1">
    <citation type="submission" date="2020-08" db="EMBL/GenBank/DDBJ databases">
        <title>Genomic Encyclopedia of Type Strains, Phase III (KMG-III): the genomes of soil and plant-associated and newly described type strains.</title>
        <authorList>
            <person name="Whitman W."/>
        </authorList>
    </citation>
    <scope>NUCLEOTIDE SEQUENCE [LARGE SCALE GENOMIC DNA]</scope>
    <source>
        <strain evidence="2 3">CECT 8712</strain>
    </source>
</reference>
<proteinExistence type="predicted"/>
<dbReference type="Proteomes" id="UP000536604">
    <property type="component" value="Unassembled WGS sequence"/>
</dbReference>
<dbReference type="EMBL" id="JACHJO010000005">
    <property type="protein sequence ID" value="MBB6119825.1"/>
    <property type="molecule type" value="Genomic_DNA"/>
</dbReference>
<protein>
    <submittedName>
        <fullName evidence="2">SAM-dependent methyltransferase</fullName>
    </submittedName>
</protein>
<accession>A0A841ITD4</accession>
<evidence type="ECO:0000259" key="1">
    <source>
        <dbReference type="Pfam" id="PF13649"/>
    </source>
</evidence>
<dbReference type="AlphaFoldDB" id="A0A841ITD4"/>
<name>A0A841ITD4_9ACTN</name>
<dbReference type="GO" id="GO:0032259">
    <property type="term" value="P:methylation"/>
    <property type="evidence" value="ECO:0007669"/>
    <property type="project" value="UniProtKB-KW"/>
</dbReference>
<dbReference type="GO" id="GO:0008168">
    <property type="term" value="F:methyltransferase activity"/>
    <property type="evidence" value="ECO:0007669"/>
    <property type="project" value="UniProtKB-KW"/>
</dbReference>
<dbReference type="InterPro" id="IPR029063">
    <property type="entry name" value="SAM-dependent_MTases_sf"/>
</dbReference>
<keyword evidence="3" id="KW-1185">Reference proteome</keyword>
<comment type="caution">
    <text evidence="2">The sequence shown here is derived from an EMBL/GenBank/DDBJ whole genome shotgun (WGS) entry which is preliminary data.</text>
</comment>
<evidence type="ECO:0000313" key="2">
    <source>
        <dbReference type="EMBL" id="MBB6119825.1"/>
    </source>
</evidence>
<dbReference type="RefSeq" id="WP_420221735.1">
    <property type="nucleotide sequence ID" value="NZ_JACHJO010000005.1"/>
</dbReference>
<sequence>MSGAGAFTPEWLAMREGADARARAARPVALLRGHGRTVADLGCGTGSLGRWLAPRLPGARHWILFDHDPVLLEAARTSVPADTVETRLLDLADLRPRDLEGATLVAASALLDMLTGDTVAAVADSVAAVGCPALFTLSVTGRVELSPSDPLDHVFGEAFNGHQRRGGLLGPDAVAAAADAFAGRGYRCLAFPSPWRLDATRAELTEAWLRGWVGAAAAQAPFLPAEAYLERRLADLAAGRLSAAVHHDDLLLLPPGFAPPR</sequence>
<feature type="domain" description="Methyltransferase" evidence="1">
    <location>
        <begin position="38"/>
        <end position="128"/>
    </location>
</feature>